<feature type="transmembrane region" description="Helical" evidence="1">
    <location>
        <begin position="65"/>
        <end position="93"/>
    </location>
</feature>
<dbReference type="GO" id="GO:0005886">
    <property type="term" value="C:plasma membrane"/>
    <property type="evidence" value="ECO:0007669"/>
    <property type="project" value="TreeGrafter"/>
</dbReference>
<reference evidence="2" key="1">
    <citation type="submission" date="2020-11" db="EMBL/GenBank/DDBJ databases">
        <authorList>
            <person name="Tran Van P."/>
        </authorList>
    </citation>
    <scope>NUCLEOTIDE SEQUENCE</scope>
</reference>
<feature type="non-terminal residue" evidence="2">
    <location>
        <position position="1"/>
    </location>
</feature>
<dbReference type="GO" id="GO:0006580">
    <property type="term" value="P:ethanolamine metabolic process"/>
    <property type="evidence" value="ECO:0007669"/>
    <property type="project" value="TreeGrafter"/>
</dbReference>
<dbReference type="AlphaFoldDB" id="A0A7R9AIJ2"/>
<protein>
    <submittedName>
        <fullName evidence="2">Uncharacterized protein</fullName>
    </submittedName>
</protein>
<evidence type="ECO:0000313" key="3">
    <source>
        <dbReference type="Proteomes" id="UP000677054"/>
    </source>
</evidence>
<keyword evidence="1" id="KW-0812">Transmembrane</keyword>
<proteinExistence type="predicted"/>
<dbReference type="Proteomes" id="UP000677054">
    <property type="component" value="Unassembled WGS sequence"/>
</dbReference>
<organism evidence="2">
    <name type="scientific">Darwinula stevensoni</name>
    <dbReference type="NCBI Taxonomy" id="69355"/>
    <lineage>
        <taxon>Eukaryota</taxon>
        <taxon>Metazoa</taxon>
        <taxon>Ecdysozoa</taxon>
        <taxon>Arthropoda</taxon>
        <taxon>Crustacea</taxon>
        <taxon>Oligostraca</taxon>
        <taxon>Ostracoda</taxon>
        <taxon>Podocopa</taxon>
        <taxon>Podocopida</taxon>
        <taxon>Darwinulocopina</taxon>
        <taxon>Darwinuloidea</taxon>
        <taxon>Darwinulidae</taxon>
        <taxon>Darwinula</taxon>
    </lineage>
</organism>
<name>A0A7R9AIJ2_9CRUS</name>
<dbReference type="EMBL" id="CAJPEV010013868">
    <property type="protein sequence ID" value="CAG0906838.1"/>
    <property type="molecule type" value="Genomic_DNA"/>
</dbReference>
<dbReference type="GO" id="GO:0008889">
    <property type="term" value="F:glycerophosphodiester phosphodiesterase activity"/>
    <property type="evidence" value="ECO:0007669"/>
    <property type="project" value="TreeGrafter"/>
</dbReference>
<dbReference type="OrthoDB" id="197419at2759"/>
<dbReference type="GO" id="GO:0070291">
    <property type="term" value="P:N-acylethanolamine metabolic process"/>
    <property type="evidence" value="ECO:0007669"/>
    <property type="project" value="TreeGrafter"/>
</dbReference>
<accession>A0A7R9AIJ2</accession>
<dbReference type="GO" id="GO:0006644">
    <property type="term" value="P:phospholipid metabolic process"/>
    <property type="evidence" value="ECO:0007669"/>
    <property type="project" value="TreeGrafter"/>
</dbReference>
<keyword evidence="1" id="KW-1133">Transmembrane helix</keyword>
<evidence type="ECO:0000313" key="2">
    <source>
        <dbReference type="EMBL" id="CAD7254885.1"/>
    </source>
</evidence>
<dbReference type="EMBL" id="LR913386">
    <property type="protein sequence ID" value="CAD7254885.1"/>
    <property type="molecule type" value="Genomic_DNA"/>
</dbReference>
<gene>
    <name evidence="2" type="ORF">DSTB1V02_LOCUS14631</name>
</gene>
<keyword evidence="3" id="KW-1185">Reference proteome</keyword>
<dbReference type="PANTHER" id="PTHR46320">
    <property type="entry name" value="GLYCEROPHOSPHODIESTER PHOSPHODIESTERASE 1"/>
    <property type="match status" value="1"/>
</dbReference>
<evidence type="ECO:0000256" key="1">
    <source>
        <dbReference type="SAM" id="Phobius"/>
    </source>
</evidence>
<keyword evidence="1" id="KW-0472">Membrane</keyword>
<dbReference type="PANTHER" id="PTHR46320:SF1">
    <property type="entry name" value="GLYCEROPHOSPHODIESTER PHOSPHODIESTERASE 1"/>
    <property type="match status" value="1"/>
</dbReference>
<sequence length="99" mass="11557">MFKTIPNLHHHAMVSSFFPNIIYRVRKEDPQIACSMAYRPWFFSHSVFTGQRGPSSPRFRHFKHILAVGLDLIMHWAFMHLLADFLGLSAVLLHKDSLH</sequence>